<protein>
    <recommendedName>
        <fullName evidence="2">DUF6535 domain-containing protein</fullName>
    </recommendedName>
</protein>
<evidence type="ECO:0000313" key="4">
    <source>
        <dbReference type="Proteomes" id="UP000294933"/>
    </source>
</evidence>
<dbReference type="VEuPathDB" id="FungiDB:BD410DRAFT_757353"/>
<evidence type="ECO:0000259" key="2">
    <source>
        <dbReference type="Pfam" id="PF20153"/>
    </source>
</evidence>
<feature type="non-terminal residue" evidence="3">
    <location>
        <position position="156"/>
    </location>
</feature>
<evidence type="ECO:0000256" key="1">
    <source>
        <dbReference type="SAM" id="Phobius"/>
    </source>
</evidence>
<feature type="transmembrane region" description="Helical" evidence="1">
    <location>
        <begin position="52"/>
        <end position="69"/>
    </location>
</feature>
<organism evidence="3 4">
    <name type="scientific">Rickenella mellea</name>
    <dbReference type="NCBI Taxonomy" id="50990"/>
    <lineage>
        <taxon>Eukaryota</taxon>
        <taxon>Fungi</taxon>
        <taxon>Dikarya</taxon>
        <taxon>Basidiomycota</taxon>
        <taxon>Agaricomycotina</taxon>
        <taxon>Agaricomycetes</taxon>
        <taxon>Hymenochaetales</taxon>
        <taxon>Rickenellaceae</taxon>
        <taxon>Rickenella</taxon>
    </lineage>
</organism>
<gene>
    <name evidence="3" type="ORF">BD410DRAFT_757353</name>
</gene>
<dbReference type="Proteomes" id="UP000294933">
    <property type="component" value="Unassembled WGS sequence"/>
</dbReference>
<keyword evidence="1" id="KW-0812">Transmembrane</keyword>
<dbReference type="InterPro" id="IPR045338">
    <property type="entry name" value="DUF6535"/>
</dbReference>
<proteinExistence type="predicted"/>
<accession>A0A4Y7PG32</accession>
<dbReference type="OrthoDB" id="3221808at2759"/>
<keyword evidence="4" id="KW-1185">Reference proteome</keyword>
<dbReference type="AlphaFoldDB" id="A0A4Y7PG32"/>
<reference evidence="3 4" key="1">
    <citation type="submission" date="2018-06" db="EMBL/GenBank/DDBJ databases">
        <title>A transcriptomic atlas of mushroom development highlights an independent origin of complex multicellularity.</title>
        <authorList>
            <consortium name="DOE Joint Genome Institute"/>
            <person name="Krizsan K."/>
            <person name="Almasi E."/>
            <person name="Merenyi Z."/>
            <person name="Sahu N."/>
            <person name="Viragh M."/>
            <person name="Koszo T."/>
            <person name="Mondo S."/>
            <person name="Kiss B."/>
            <person name="Balint B."/>
            <person name="Kues U."/>
            <person name="Barry K."/>
            <person name="Hegedus J.C."/>
            <person name="Henrissat B."/>
            <person name="Johnson J."/>
            <person name="Lipzen A."/>
            <person name="Ohm R."/>
            <person name="Nagy I."/>
            <person name="Pangilinan J."/>
            <person name="Yan J."/>
            <person name="Xiong Y."/>
            <person name="Grigoriev I.V."/>
            <person name="Hibbett D.S."/>
            <person name="Nagy L.G."/>
        </authorList>
    </citation>
    <scope>NUCLEOTIDE SEQUENCE [LARGE SCALE GENOMIC DNA]</scope>
    <source>
        <strain evidence="3 4">SZMC22713</strain>
    </source>
</reference>
<name>A0A4Y7PG32_9AGAM</name>
<feature type="transmembrane region" description="Helical" evidence="1">
    <location>
        <begin position="119"/>
        <end position="142"/>
    </location>
</feature>
<dbReference type="Pfam" id="PF20153">
    <property type="entry name" value="DUF6535"/>
    <property type="match status" value="1"/>
</dbReference>
<keyword evidence="1" id="KW-1133">Transmembrane helix</keyword>
<evidence type="ECO:0000313" key="3">
    <source>
        <dbReference type="EMBL" id="TDL14156.1"/>
    </source>
</evidence>
<dbReference type="EMBL" id="ML170381">
    <property type="protein sequence ID" value="TDL14156.1"/>
    <property type="molecule type" value="Genomic_DNA"/>
</dbReference>
<keyword evidence="1" id="KW-0472">Membrane</keyword>
<feature type="domain" description="DUF6535" evidence="2">
    <location>
        <begin position="28"/>
        <end position="151"/>
    </location>
</feature>
<sequence>MFADEEKRDGPFKGQSLNDYDHPSDNMWSIYVAEADKFDKTLVDSWRGDMEGILIFAGLFSASLTAFIIESYKKLSRDSGDATVALLAQISSQLSNGTNLGIPTPSPANTPFQPTPSAVIVNILWFLSLALALVCALCATMVEQWARNYLQLIERR</sequence>